<dbReference type="GO" id="GO:0000981">
    <property type="term" value="F:DNA-binding transcription factor activity, RNA polymerase II-specific"/>
    <property type="evidence" value="ECO:0007669"/>
    <property type="project" value="TreeGrafter"/>
</dbReference>
<dbReference type="SMART" id="SM00389">
    <property type="entry name" value="HOX"/>
    <property type="match status" value="1"/>
</dbReference>
<feature type="region of interest" description="Disordered" evidence="6">
    <location>
        <begin position="1"/>
        <end position="42"/>
    </location>
</feature>
<proteinExistence type="predicted"/>
<dbReference type="SUPFAM" id="SSF46689">
    <property type="entry name" value="Homeodomain-like"/>
    <property type="match status" value="1"/>
</dbReference>
<name>A0A1Y2ITJ8_TRAC3</name>
<dbReference type="AlphaFoldDB" id="A0A1Y2ITJ8"/>
<feature type="compositionally biased region" description="Polar residues" evidence="6">
    <location>
        <begin position="1"/>
        <end position="28"/>
    </location>
</feature>
<dbReference type="InterPro" id="IPR009057">
    <property type="entry name" value="Homeodomain-like_sf"/>
</dbReference>
<evidence type="ECO:0000256" key="4">
    <source>
        <dbReference type="PROSITE-ProRule" id="PRU00108"/>
    </source>
</evidence>
<keyword evidence="2 4" id="KW-0371">Homeobox</keyword>
<dbReference type="InterPro" id="IPR050460">
    <property type="entry name" value="Distal-less_Homeobox_TF"/>
</dbReference>
<dbReference type="STRING" id="1353009.A0A1Y2ITJ8"/>
<evidence type="ECO:0000256" key="6">
    <source>
        <dbReference type="SAM" id="MobiDB-lite"/>
    </source>
</evidence>
<gene>
    <name evidence="8" type="ORF">PYCCODRAFT_1434690</name>
</gene>
<dbReference type="Pfam" id="PF00046">
    <property type="entry name" value="Homeodomain"/>
    <property type="match status" value="1"/>
</dbReference>
<dbReference type="PANTHER" id="PTHR24327">
    <property type="entry name" value="HOMEOBOX PROTEIN"/>
    <property type="match status" value="1"/>
</dbReference>
<evidence type="ECO:0000256" key="3">
    <source>
        <dbReference type="ARBA" id="ARBA00023242"/>
    </source>
</evidence>
<comment type="subcellular location">
    <subcellularLocation>
        <location evidence="4 5">Nucleus</location>
    </subcellularLocation>
</comment>
<dbReference type="PANTHER" id="PTHR24327:SF41">
    <property type="entry name" value="BRAIN-SPECIFIC HOMEOBOX PROTEIN"/>
    <property type="match status" value="1"/>
</dbReference>
<dbReference type="GO" id="GO:0000978">
    <property type="term" value="F:RNA polymerase II cis-regulatory region sequence-specific DNA binding"/>
    <property type="evidence" value="ECO:0007669"/>
    <property type="project" value="TreeGrafter"/>
</dbReference>
<sequence length="300" mass="32427">MALNHSCNMTPPHSPTVSACSSTDSIQTAPARYPTGPPATRKRLAPAQTSALVSVFEVKTHPSREERALLAAELGMELKAVNAWFQNKRRTLKKNCVGCGWSKGSLPENKHVRPANGLKALPRSESPISLERVASSHELPYKPKPIFAPRALPRVPHTPRRRAAAVENSREIWEYLPSSPPTRPSSPGHAEALLSMACTKRARSLEWACAKARAGRKASKRSSRRLPVESQVAEEVRDEDGDVPMLVLDEVAADGASFPNVSTEMLPPFVASPDGDSKAGGQDVDMEAAIALLHFTAPKA</sequence>
<dbReference type="CDD" id="cd00086">
    <property type="entry name" value="homeodomain"/>
    <property type="match status" value="1"/>
</dbReference>
<dbReference type="InterPro" id="IPR001356">
    <property type="entry name" value="HD"/>
</dbReference>
<feature type="domain" description="Homeobox" evidence="7">
    <location>
        <begin position="35"/>
        <end position="95"/>
    </location>
</feature>
<dbReference type="EMBL" id="KZ084101">
    <property type="protein sequence ID" value="OSD03272.1"/>
    <property type="molecule type" value="Genomic_DNA"/>
</dbReference>
<evidence type="ECO:0000313" key="9">
    <source>
        <dbReference type="Proteomes" id="UP000193067"/>
    </source>
</evidence>
<organism evidence="8 9">
    <name type="scientific">Trametes coccinea (strain BRFM310)</name>
    <name type="common">Pycnoporus coccineus</name>
    <dbReference type="NCBI Taxonomy" id="1353009"/>
    <lineage>
        <taxon>Eukaryota</taxon>
        <taxon>Fungi</taxon>
        <taxon>Dikarya</taxon>
        <taxon>Basidiomycota</taxon>
        <taxon>Agaricomycotina</taxon>
        <taxon>Agaricomycetes</taxon>
        <taxon>Polyporales</taxon>
        <taxon>Polyporaceae</taxon>
        <taxon>Trametes</taxon>
    </lineage>
</organism>
<dbReference type="Proteomes" id="UP000193067">
    <property type="component" value="Unassembled WGS sequence"/>
</dbReference>
<keyword evidence="1 4" id="KW-0238">DNA-binding</keyword>
<evidence type="ECO:0000259" key="7">
    <source>
        <dbReference type="PROSITE" id="PS50071"/>
    </source>
</evidence>
<feature type="DNA-binding region" description="Homeobox" evidence="4">
    <location>
        <begin position="37"/>
        <end position="96"/>
    </location>
</feature>
<dbReference type="OrthoDB" id="6159439at2759"/>
<keyword evidence="9" id="KW-1185">Reference proteome</keyword>
<dbReference type="PROSITE" id="PS50071">
    <property type="entry name" value="HOMEOBOX_2"/>
    <property type="match status" value="1"/>
</dbReference>
<dbReference type="GO" id="GO:0005634">
    <property type="term" value="C:nucleus"/>
    <property type="evidence" value="ECO:0007669"/>
    <property type="project" value="UniProtKB-SubCell"/>
</dbReference>
<feature type="region of interest" description="Disordered" evidence="6">
    <location>
        <begin position="216"/>
        <end position="237"/>
    </location>
</feature>
<evidence type="ECO:0000313" key="8">
    <source>
        <dbReference type="EMBL" id="OSD03272.1"/>
    </source>
</evidence>
<evidence type="ECO:0000256" key="2">
    <source>
        <dbReference type="ARBA" id="ARBA00023155"/>
    </source>
</evidence>
<dbReference type="Gene3D" id="1.10.10.60">
    <property type="entry name" value="Homeodomain-like"/>
    <property type="match status" value="1"/>
</dbReference>
<protein>
    <recommendedName>
        <fullName evidence="7">Homeobox domain-containing protein</fullName>
    </recommendedName>
</protein>
<reference evidence="8 9" key="1">
    <citation type="journal article" date="2015" name="Biotechnol. Biofuels">
        <title>Enhanced degradation of softwood versus hardwood by the white-rot fungus Pycnoporus coccineus.</title>
        <authorList>
            <person name="Couturier M."/>
            <person name="Navarro D."/>
            <person name="Chevret D."/>
            <person name="Henrissat B."/>
            <person name="Piumi F."/>
            <person name="Ruiz-Duenas F.J."/>
            <person name="Martinez A.T."/>
            <person name="Grigoriev I.V."/>
            <person name="Riley R."/>
            <person name="Lipzen A."/>
            <person name="Berrin J.G."/>
            <person name="Master E.R."/>
            <person name="Rosso M.N."/>
        </authorList>
    </citation>
    <scope>NUCLEOTIDE SEQUENCE [LARGE SCALE GENOMIC DNA]</scope>
    <source>
        <strain evidence="8 9">BRFM310</strain>
    </source>
</reference>
<evidence type="ECO:0000256" key="1">
    <source>
        <dbReference type="ARBA" id="ARBA00023125"/>
    </source>
</evidence>
<keyword evidence="3 4" id="KW-0539">Nucleus</keyword>
<evidence type="ECO:0000256" key="5">
    <source>
        <dbReference type="RuleBase" id="RU000682"/>
    </source>
</evidence>
<accession>A0A1Y2ITJ8</accession>